<keyword evidence="8 9" id="KW-0472">Membrane</keyword>
<dbReference type="InterPro" id="IPR000412">
    <property type="entry name" value="ABC_2_transport"/>
</dbReference>
<dbReference type="AlphaFoldDB" id="A0A0J6WTW7"/>
<dbReference type="PIRSF" id="PIRSF006648">
    <property type="entry name" value="DrrB"/>
    <property type="match status" value="1"/>
</dbReference>
<evidence type="ECO:0000256" key="6">
    <source>
        <dbReference type="ARBA" id="ARBA00022692"/>
    </source>
</evidence>
<accession>A0A0J6WTW7</accession>
<keyword evidence="6 9" id="KW-0812">Transmembrane</keyword>
<evidence type="ECO:0000256" key="7">
    <source>
        <dbReference type="ARBA" id="ARBA00022989"/>
    </source>
</evidence>
<keyword evidence="5" id="KW-0997">Cell inner membrane</keyword>
<evidence type="ECO:0000256" key="8">
    <source>
        <dbReference type="ARBA" id="ARBA00023136"/>
    </source>
</evidence>
<dbReference type="OrthoDB" id="9786910at2"/>
<dbReference type="Proteomes" id="UP000036503">
    <property type="component" value="Unassembled WGS sequence"/>
</dbReference>
<evidence type="ECO:0000256" key="3">
    <source>
        <dbReference type="ARBA" id="ARBA00022448"/>
    </source>
</evidence>
<evidence type="ECO:0000313" key="11">
    <source>
        <dbReference type="EMBL" id="KMO85979.1"/>
    </source>
</evidence>
<keyword evidence="4 9" id="KW-1003">Cell membrane</keyword>
<dbReference type="PRINTS" id="PR00164">
    <property type="entry name" value="ABC2TRNSPORT"/>
</dbReference>
<feature type="transmembrane region" description="Helical" evidence="9">
    <location>
        <begin position="64"/>
        <end position="89"/>
    </location>
</feature>
<sequence>MLASLKKILKYKYLLCVLVERDIKTKYRRSVLGVLWSMLNPLLMMIITAMVFSTLFRFAIENYVLYLLVGQVAFTFFAESTNFAMGSILQNGALIKKVYVPKYLFPASRVMSSCVNLLFTVPAIVIMMLYTGQTPTWRIISFIIPLILMLAFCMGVGLILSACVIYFRDIYHLYGVLLTALNYATPIFYPESIVPAQYQWILTINPLYYYVKGFREVVYNDGIPELHTMGICFGIAMVFLVAGILIFRKVQNQFILYI</sequence>
<feature type="transmembrane region" description="Helical" evidence="9">
    <location>
        <begin position="226"/>
        <end position="247"/>
    </location>
</feature>
<evidence type="ECO:0000256" key="1">
    <source>
        <dbReference type="ARBA" id="ARBA00004429"/>
    </source>
</evidence>
<feature type="transmembrane region" description="Helical" evidence="9">
    <location>
        <begin position="171"/>
        <end position="189"/>
    </location>
</feature>
<dbReference type="PANTHER" id="PTHR30413:SF8">
    <property type="entry name" value="TRANSPORT PERMEASE PROTEIN"/>
    <property type="match status" value="1"/>
</dbReference>
<proteinExistence type="inferred from homology"/>
<dbReference type="GO" id="GO:0015920">
    <property type="term" value="P:lipopolysaccharide transport"/>
    <property type="evidence" value="ECO:0007669"/>
    <property type="project" value="TreeGrafter"/>
</dbReference>
<dbReference type="PATRIC" id="fig|1122219.3.peg.1968"/>
<evidence type="ECO:0000256" key="4">
    <source>
        <dbReference type="ARBA" id="ARBA00022475"/>
    </source>
</evidence>
<dbReference type="PANTHER" id="PTHR30413">
    <property type="entry name" value="INNER MEMBRANE TRANSPORT PERMEASE"/>
    <property type="match status" value="1"/>
</dbReference>
<feature type="domain" description="ABC transmembrane type-2" evidence="10">
    <location>
        <begin position="32"/>
        <end position="250"/>
    </location>
</feature>
<gene>
    <name evidence="11" type="ORF">AB840_10595</name>
</gene>
<reference evidence="11 12" key="1">
    <citation type="submission" date="2015-06" db="EMBL/GenBank/DDBJ databases">
        <title>Draft genome sequence of beer spoilage bacterium Megasphaera cerevisiae type strain 20462.</title>
        <authorList>
            <person name="Kutumbaka K."/>
            <person name="Pasmowitz J."/>
            <person name="Mategko J."/>
            <person name="Reyes D."/>
            <person name="Friedrich A."/>
            <person name="Han S."/>
            <person name="Martens-Habbena W."/>
            <person name="Neal-McKinney J."/>
            <person name="Janagama H.K."/>
            <person name="Nadala C."/>
            <person name="Samadpour M."/>
        </authorList>
    </citation>
    <scope>NUCLEOTIDE SEQUENCE [LARGE SCALE GENOMIC DNA]</scope>
    <source>
        <strain evidence="11 12">DSM 20462</strain>
    </source>
</reference>
<comment type="caution">
    <text evidence="11">The sequence shown here is derived from an EMBL/GenBank/DDBJ whole genome shotgun (WGS) entry which is preliminary data.</text>
</comment>
<dbReference type="GO" id="GO:0043190">
    <property type="term" value="C:ATP-binding cassette (ABC) transporter complex"/>
    <property type="evidence" value="ECO:0007669"/>
    <property type="project" value="InterPro"/>
</dbReference>
<dbReference type="InterPro" id="IPR047817">
    <property type="entry name" value="ABC2_TM_bact-type"/>
</dbReference>
<name>A0A0J6WTW7_9FIRM</name>
<dbReference type="FunCoup" id="A0A0J6WTW7">
    <property type="interactions" value="224"/>
</dbReference>
<dbReference type="RefSeq" id="WP_048514821.1">
    <property type="nucleotide sequence ID" value="NZ_FUXD01000043.1"/>
</dbReference>
<dbReference type="PROSITE" id="PS51012">
    <property type="entry name" value="ABC_TM2"/>
    <property type="match status" value="1"/>
</dbReference>
<evidence type="ECO:0000259" key="10">
    <source>
        <dbReference type="PROSITE" id="PS51012"/>
    </source>
</evidence>
<comment type="similarity">
    <text evidence="2 9">Belongs to the ABC-2 integral membrane protein family.</text>
</comment>
<dbReference type="Pfam" id="PF01061">
    <property type="entry name" value="ABC2_membrane"/>
    <property type="match status" value="1"/>
</dbReference>
<dbReference type="EMBL" id="LEKT01000038">
    <property type="protein sequence ID" value="KMO85979.1"/>
    <property type="molecule type" value="Genomic_DNA"/>
</dbReference>
<evidence type="ECO:0000313" key="12">
    <source>
        <dbReference type="Proteomes" id="UP000036503"/>
    </source>
</evidence>
<keyword evidence="12" id="KW-1185">Reference proteome</keyword>
<protein>
    <recommendedName>
        <fullName evidence="9">Transport permease protein</fullName>
    </recommendedName>
</protein>
<evidence type="ECO:0000256" key="9">
    <source>
        <dbReference type="RuleBase" id="RU361157"/>
    </source>
</evidence>
<dbReference type="GO" id="GO:0140359">
    <property type="term" value="F:ABC-type transporter activity"/>
    <property type="evidence" value="ECO:0007669"/>
    <property type="project" value="InterPro"/>
</dbReference>
<organism evidence="11 12">
    <name type="scientific">Megasphaera cerevisiae DSM 20462</name>
    <dbReference type="NCBI Taxonomy" id="1122219"/>
    <lineage>
        <taxon>Bacteria</taxon>
        <taxon>Bacillati</taxon>
        <taxon>Bacillota</taxon>
        <taxon>Negativicutes</taxon>
        <taxon>Veillonellales</taxon>
        <taxon>Veillonellaceae</taxon>
        <taxon>Megasphaera</taxon>
    </lineage>
</organism>
<dbReference type="InParanoid" id="A0A0J6WTW7"/>
<evidence type="ECO:0000256" key="5">
    <source>
        <dbReference type="ARBA" id="ARBA00022519"/>
    </source>
</evidence>
<dbReference type="InterPro" id="IPR013525">
    <property type="entry name" value="ABC2_TM"/>
</dbReference>
<keyword evidence="3 9" id="KW-0813">Transport</keyword>
<keyword evidence="7 9" id="KW-1133">Transmembrane helix</keyword>
<evidence type="ECO:0000256" key="2">
    <source>
        <dbReference type="ARBA" id="ARBA00007783"/>
    </source>
</evidence>
<feature type="transmembrane region" description="Helical" evidence="9">
    <location>
        <begin position="110"/>
        <end position="130"/>
    </location>
</feature>
<comment type="subcellular location">
    <subcellularLocation>
        <location evidence="1">Cell inner membrane</location>
        <topology evidence="1">Multi-pass membrane protein</topology>
    </subcellularLocation>
    <subcellularLocation>
        <location evidence="9">Cell membrane</location>
        <topology evidence="9">Multi-pass membrane protein</topology>
    </subcellularLocation>
</comment>
<feature type="transmembrane region" description="Helical" evidence="9">
    <location>
        <begin position="31"/>
        <end position="52"/>
    </location>
</feature>
<feature type="transmembrane region" description="Helical" evidence="9">
    <location>
        <begin position="142"/>
        <end position="164"/>
    </location>
</feature>